<comment type="caution">
    <text evidence="5">The sequence shown here is derived from an EMBL/GenBank/DDBJ whole genome shotgun (WGS) entry which is preliminary data.</text>
</comment>
<organism evidence="5 6">
    <name type="scientific">Streptomyces humicola</name>
    <dbReference type="NCBI Taxonomy" id="2953240"/>
    <lineage>
        <taxon>Bacteria</taxon>
        <taxon>Bacillati</taxon>
        <taxon>Actinomycetota</taxon>
        <taxon>Actinomycetes</taxon>
        <taxon>Kitasatosporales</taxon>
        <taxon>Streptomycetaceae</taxon>
        <taxon>Streptomyces</taxon>
    </lineage>
</organism>
<evidence type="ECO:0000256" key="1">
    <source>
        <dbReference type="ARBA" id="ARBA00006484"/>
    </source>
</evidence>
<reference evidence="5" key="1">
    <citation type="submission" date="2022-06" db="EMBL/GenBank/DDBJ databases">
        <title>Draft genome sequence of Streptomyces sp. RB6PN25 isolated from peat swamp forest in Thailand.</title>
        <authorList>
            <person name="Duangmal K."/>
            <person name="Klaysubun C."/>
        </authorList>
    </citation>
    <scope>NUCLEOTIDE SEQUENCE</scope>
    <source>
        <strain evidence="5">RB6PN25</strain>
    </source>
</reference>
<dbReference type="NCBIfam" id="NF005893">
    <property type="entry name" value="PRK07856.1"/>
    <property type="match status" value="1"/>
</dbReference>
<evidence type="ECO:0000256" key="3">
    <source>
        <dbReference type="RuleBase" id="RU000363"/>
    </source>
</evidence>
<feature type="region of interest" description="Disordered" evidence="4">
    <location>
        <begin position="44"/>
        <end position="74"/>
    </location>
</feature>
<dbReference type="PROSITE" id="PS00061">
    <property type="entry name" value="ADH_SHORT"/>
    <property type="match status" value="1"/>
</dbReference>
<dbReference type="InterPro" id="IPR036291">
    <property type="entry name" value="NAD(P)-bd_dom_sf"/>
</dbReference>
<dbReference type="Pfam" id="PF00106">
    <property type="entry name" value="adh_short"/>
    <property type="match status" value="1"/>
</dbReference>
<dbReference type="PANTHER" id="PTHR42760">
    <property type="entry name" value="SHORT-CHAIN DEHYDROGENASES/REDUCTASES FAMILY MEMBER"/>
    <property type="match status" value="1"/>
</dbReference>
<dbReference type="CDD" id="cd05233">
    <property type="entry name" value="SDR_c"/>
    <property type="match status" value="1"/>
</dbReference>
<dbReference type="PANTHER" id="PTHR42760:SF133">
    <property type="entry name" value="3-OXOACYL-[ACYL-CARRIER-PROTEIN] REDUCTASE"/>
    <property type="match status" value="1"/>
</dbReference>
<gene>
    <name evidence="5" type="ORF">NGB36_08735</name>
</gene>
<dbReference type="Pfam" id="PF13561">
    <property type="entry name" value="adh_short_C2"/>
    <property type="match status" value="1"/>
</dbReference>
<keyword evidence="6" id="KW-1185">Reference proteome</keyword>
<dbReference type="Gene3D" id="3.40.50.720">
    <property type="entry name" value="NAD(P)-binding Rossmann-like Domain"/>
    <property type="match status" value="1"/>
</dbReference>
<protein>
    <submittedName>
        <fullName evidence="5">SDR family oxidoreductase</fullName>
    </submittedName>
</protein>
<keyword evidence="2" id="KW-0560">Oxidoreductase</keyword>
<dbReference type="Proteomes" id="UP001057702">
    <property type="component" value="Unassembled WGS sequence"/>
</dbReference>
<comment type="similarity">
    <text evidence="1 3">Belongs to the short-chain dehydrogenases/reductases (SDR) family.</text>
</comment>
<evidence type="ECO:0000313" key="5">
    <source>
        <dbReference type="EMBL" id="MCQ4080685.1"/>
    </source>
</evidence>
<evidence type="ECO:0000256" key="2">
    <source>
        <dbReference type="ARBA" id="ARBA00023002"/>
    </source>
</evidence>
<accession>A0ABT1PSN9</accession>
<feature type="region of interest" description="Disordered" evidence="4">
    <location>
        <begin position="278"/>
        <end position="302"/>
    </location>
</feature>
<dbReference type="InterPro" id="IPR020904">
    <property type="entry name" value="Sc_DH/Rdtase_CS"/>
</dbReference>
<name>A0ABT1PSN9_9ACTN</name>
<dbReference type="EMBL" id="JANFNG010000004">
    <property type="protein sequence ID" value="MCQ4080685.1"/>
    <property type="molecule type" value="Genomic_DNA"/>
</dbReference>
<dbReference type="SUPFAM" id="SSF51735">
    <property type="entry name" value="NAD(P)-binding Rossmann-fold domains"/>
    <property type="match status" value="1"/>
</dbReference>
<evidence type="ECO:0000256" key="4">
    <source>
        <dbReference type="SAM" id="MobiDB-lite"/>
    </source>
</evidence>
<dbReference type="PRINTS" id="PR00081">
    <property type="entry name" value="GDHRDH"/>
</dbReference>
<dbReference type="PRINTS" id="PR00080">
    <property type="entry name" value="SDRFAMILY"/>
</dbReference>
<evidence type="ECO:0000313" key="6">
    <source>
        <dbReference type="Proteomes" id="UP001057702"/>
    </source>
</evidence>
<sequence length="302" mass="30455">MAHVTYDLEGRVALVTGGTRGIGRAIARRLRDAGAQVAVCGRTAPGGTAGSATTGATGAASTTRAPGATSTTRAPGATSTTCAAGALPGGITFFPCDVRDPDAVGALFERLDATYGRLDVLVNNAGGSPCAEAATASPRFSRAIIELNLLAPLYCAQAANAMMQRRPEGGVIVNIGSVSGERPSPGTAAYGAAKAGLSSLTRSLAAEWAPRVRVNCVVVGLVRPEGPEASAHYGDDAAQRALAGAIPMGRLATPDEIADPVLFLASPGARYITGADLQVHGGGERPPHLQAAKSRADHPKVN</sequence>
<proteinExistence type="inferred from homology"/>
<dbReference type="InterPro" id="IPR002347">
    <property type="entry name" value="SDR_fam"/>
</dbReference>